<dbReference type="PANTHER" id="PTHR24252:SF7">
    <property type="entry name" value="HYALIN"/>
    <property type="match status" value="1"/>
</dbReference>
<reference evidence="9" key="2">
    <citation type="submission" date="2015-06" db="UniProtKB">
        <authorList>
            <consortium name="EnsemblMetazoa"/>
        </authorList>
    </citation>
    <scope>IDENTIFICATION</scope>
</reference>
<dbReference type="InterPro" id="IPR009003">
    <property type="entry name" value="Peptidase_S1_PA"/>
</dbReference>
<comment type="subcellular location">
    <subcellularLocation>
        <location evidence="1">Secreted</location>
    </subcellularLocation>
</comment>
<keyword evidence="6" id="KW-0720">Serine protease</keyword>
<evidence type="ECO:0000256" key="7">
    <source>
        <dbReference type="SAM" id="Phobius"/>
    </source>
</evidence>
<keyword evidence="4" id="KW-1015">Disulfide bond</keyword>
<keyword evidence="5" id="KW-0325">Glycoprotein</keyword>
<keyword evidence="2" id="KW-0964">Secreted</keyword>
<dbReference type="GO" id="GO:0006508">
    <property type="term" value="P:proteolysis"/>
    <property type="evidence" value="ECO:0007669"/>
    <property type="project" value="UniProtKB-KW"/>
</dbReference>
<reference evidence="10" key="1">
    <citation type="submission" date="2011-08" db="EMBL/GenBank/DDBJ databases">
        <authorList>
            <person name="Rombauts S."/>
        </authorList>
    </citation>
    <scope>NUCLEOTIDE SEQUENCE</scope>
    <source>
        <strain evidence="10">London</strain>
    </source>
</reference>
<evidence type="ECO:0000256" key="3">
    <source>
        <dbReference type="ARBA" id="ARBA00022729"/>
    </source>
</evidence>
<dbReference type="FunFam" id="2.40.10.10:FF:000068">
    <property type="entry name" value="transmembrane protease serine 2"/>
    <property type="match status" value="1"/>
</dbReference>
<name>T1KFY8_TETUR</name>
<keyword evidence="6" id="KW-0645">Protease</keyword>
<dbReference type="Gene3D" id="2.40.10.10">
    <property type="entry name" value="Trypsin-like serine proteases"/>
    <property type="match status" value="1"/>
</dbReference>
<dbReference type="STRING" id="32264.T1KFY8"/>
<dbReference type="PRINTS" id="PR00722">
    <property type="entry name" value="CHYMOTRYPSIN"/>
</dbReference>
<keyword evidence="3" id="KW-0732">Signal</keyword>
<evidence type="ECO:0000256" key="1">
    <source>
        <dbReference type="ARBA" id="ARBA00004613"/>
    </source>
</evidence>
<dbReference type="GO" id="GO:0004252">
    <property type="term" value="F:serine-type endopeptidase activity"/>
    <property type="evidence" value="ECO:0007669"/>
    <property type="project" value="InterPro"/>
</dbReference>
<evidence type="ECO:0000256" key="6">
    <source>
        <dbReference type="RuleBase" id="RU363034"/>
    </source>
</evidence>
<evidence type="ECO:0000313" key="9">
    <source>
        <dbReference type="EnsemblMetazoa" id="tetur10g04850.1"/>
    </source>
</evidence>
<dbReference type="FunFam" id="2.40.10.10:FF:000054">
    <property type="entry name" value="Complement C1r subcomponent"/>
    <property type="match status" value="1"/>
</dbReference>
<protein>
    <recommendedName>
        <fullName evidence="8">Peptidase S1 domain-containing protein</fullName>
    </recommendedName>
</protein>
<evidence type="ECO:0000313" key="10">
    <source>
        <dbReference type="Proteomes" id="UP000015104"/>
    </source>
</evidence>
<dbReference type="GO" id="GO:0005576">
    <property type="term" value="C:extracellular region"/>
    <property type="evidence" value="ECO:0007669"/>
    <property type="project" value="UniProtKB-SubCell"/>
</dbReference>
<dbReference type="EMBL" id="CAEY01000040">
    <property type="status" value="NOT_ANNOTATED_CDS"/>
    <property type="molecule type" value="Genomic_DNA"/>
</dbReference>
<feature type="transmembrane region" description="Helical" evidence="7">
    <location>
        <begin position="23"/>
        <end position="44"/>
    </location>
</feature>
<dbReference type="AlphaFoldDB" id="T1KFY8"/>
<dbReference type="SMART" id="SM00020">
    <property type="entry name" value="Tryp_SPc"/>
    <property type="match status" value="1"/>
</dbReference>
<accession>T1KFY8</accession>
<keyword evidence="10" id="KW-1185">Reference proteome</keyword>
<dbReference type="InterPro" id="IPR001314">
    <property type="entry name" value="Peptidase_S1A"/>
</dbReference>
<feature type="domain" description="Peptidase S1" evidence="8">
    <location>
        <begin position="62"/>
        <end position="320"/>
    </location>
</feature>
<dbReference type="InterPro" id="IPR043504">
    <property type="entry name" value="Peptidase_S1_PA_chymotrypsin"/>
</dbReference>
<organism evidence="9 10">
    <name type="scientific">Tetranychus urticae</name>
    <name type="common">Two-spotted spider mite</name>
    <dbReference type="NCBI Taxonomy" id="32264"/>
    <lineage>
        <taxon>Eukaryota</taxon>
        <taxon>Metazoa</taxon>
        <taxon>Ecdysozoa</taxon>
        <taxon>Arthropoda</taxon>
        <taxon>Chelicerata</taxon>
        <taxon>Arachnida</taxon>
        <taxon>Acari</taxon>
        <taxon>Acariformes</taxon>
        <taxon>Trombidiformes</taxon>
        <taxon>Prostigmata</taxon>
        <taxon>Eleutherengona</taxon>
        <taxon>Raphignathae</taxon>
        <taxon>Tetranychoidea</taxon>
        <taxon>Tetranychidae</taxon>
        <taxon>Tetranychus</taxon>
    </lineage>
</organism>
<dbReference type="PROSITE" id="PS50240">
    <property type="entry name" value="TRYPSIN_DOM"/>
    <property type="match status" value="1"/>
</dbReference>
<dbReference type="PROSITE" id="PS00135">
    <property type="entry name" value="TRYPSIN_SER"/>
    <property type="match status" value="1"/>
</dbReference>
<dbReference type="InterPro" id="IPR033116">
    <property type="entry name" value="TRYPSIN_SER"/>
</dbReference>
<keyword evidence="7" id="KW-0812">Transmembrane</keyword>
<dbReference type="PANTHER" id="PTHR24252">
    <property type="entry name" value="ACROSIN-RELATED"/>
    <property type="match status" value="1"/>
</dbReference>
<proteinExistence type="predicted"/>
<evidence type="ECO:0000259" key="8">
    <source>
        <dbReference type="PROSITE" id="PS50240"/>
    </source>
</evidence>
<dbReference type="PROSITE" id="PS00134">
    <property type="entry name" value="TRYPSIN_HIS"/>
    <property type="match status" value="1"/>
</dbReference>
<dbReference type="CDD" id="cd00190">
    <property type="entry name" value="Tryp_SPc"/>
    <property type="match status" value="1"/>
</dbReference>
<evidence type="ECO:0000256" key="4">
    <source>
        <dbReference type="ARBA" id="ARBA00023157"/>
    </source>
</evidence>
<keyword evidence="6" id="KW-0378">Hydrolase</keyword>
<dbReference type="SUPFAM" id="SSF50494">
    <property type="entry name" value="Trypsin-like serine proteases"/>
    <property type="match status" value="1"/>
</dbReference>
<keyword evidence="7" id="KW-0472">Membrane</keyword>
<evidence type="ECO:0000256" key="2">
    <source>
        <dbReference type="ARBA" id="ARBA00022525"/>
    </source>
</evidence>
<dbReference type="InterPro" id="IPR001254">
    <property type="entry name" value="Trypsin_dom"/>
</dbReference>
<dbReference type="eggNOG" id="KOG3627">
    <property type="taxonomic scope" value="Eukaryota"/>
</dbReference>
<evidence type="ECO:0000256" key="5">
    <source>
        <dbReference type="ARBA" id="ARBA00023180"/>
    </source>
</evidence>
<dbReference type="InterPro" id="IPR018114">
    <property type="entry name" value="TRYPSIN_HIS"/>
</dbReference>
<keyword evidence="7" id="KW-1133">Transmembrane helix</keyword>
<dbReference type="Proteomes" id="UP000015104">
    <property type="component" value="Unassembled WGS sequence"/>
</dbReference>
<sequence>MRIEYKYDERITYEPITSKSGQVIIKSIVSMKIIFLIVNFAIYVTCVQSFCDCGLEGIRSRIYNGKVTQTHKFPWIAHIRFTRPKSTSYSQCGGTLVDNQHIVTAAHCLFDSNGNLNQPANVQVYLGILDKNRDYKTALGVEEYIYDVRYASSSPMDYDIAILRLKEPVEFSETVYPICIPSSDDQIYRRLTVAGWGNVDSSGTGSAVLREVDVDFIQKSTCNEMKYNYVIKKNNLPSYFRFNVQPVHENHICALNTLTGGDACSGDSGGPLMFKDPQNGRWYLIGVVSGAWDLCGVDLGVPGLYTSISPYRSTIVQSANGVCVRPY</sequence>
<dbReference type="EnsemblMetazoa" id="tetur10g04850.1">
    <property type="protein sequence ID" value="tetur10g04850.1"/>
    <property type="gene ID" value="tetur10g04850"/>
</dbReference>
<dbReference type="HOGENOM" id="CLU_006842_0_0_1"/>
<dbReference type="Pfam" id="PF00089">
    <property type="entry name" value="Trypsin"/>
    <property type="match status" value="1"/>
</dbReference>